<dbReference type="InterPro" id="IPR051798">
    <property type="entry name" value="Class-II_PLP-Dep_Aminotrans"/>
</dbReference>
<dbReference type="AlphaFoldDB" id="A0A2A9D4I3"/>
<comment type="caution">
    <text evidence="7">The sequence shown here is derived from an EMBL/GenBank/DDBJ whole genome shotgun (WGS) entry which is preliminary data.</text>
</comment>
<dbReference type="Gene3D" id="3.90.1150.10">
    <property type="entry name" value="Aspartate Aminotransferase, domain 1"/>
    <property type="match status" value="1"/>
</dbReference>
<dbReference type="GO" id="GO:0047804">
    <property type="term" value="F:cysteine-S-conjugate beta-lyase activity"/>
    <property type="evidence" value="ECO:0007669"/>
    <property type="project" value="UniProtKB-EC"/>
</dbReference>
<dbReference type="PANTHER" id="PTHR43525:SF2">
    <property type="entry name" value="CYSTATHIONINE BETA-LYASE-RELATED"/>
    <property type="match status" value="1"/>
</dbReference>
<dbReference type="RefSeq" id="WP_211283116.1">
    <property type="nucleotide sequence ID" value="NZ_PDJD01000001.1"/>
</dbReference>
<organism evidence="7 8">
    <name type="scientific">Serinibacter salmoneus</name>
    <dbReference type="NCBI Taxonomy" id="556530"/>
    <lineage>
        <taxon>Bacteria</taxon>
        <taxon>Bacillati</taxon>
        <taxon>Actinomycetota</taxon>
        <taxon>Actinomycetes</taxon>
        <taxon>Micrococcales</taxon>
        <taxon>Beutenbergiaceae</taxon>
        <taxon>Serinibacter</taxon>
    </lineage>
</organism>
<dbReference type="GO" id="GO:0030170">
    <property type="term" value="F:pyridoxal phosphate binding"/>
    <property type="evidence" value="ECO:0007669"/>
    <property type="project" value="InterPro"/>
</dbReference>
<sequence>MSTTPVTTASQSPATTPDSAFDAAAFDAAAVDALTAAELRARGSMKWTAFPDTIGAWVAEMDFPLAAPVADALQEAVTAPRLGYLPPAVVADTKAECAAWYRRTTGWEVTEDQVFLVPDVLTALRVTLDHVAGPGSAAVVTTPAYMPFLFRPEQVGHPVLQVAGTQDEEGVWRHDPAALEDALTRARSETGVRPVLVLCNPWNPVGRVLGREEMLEIAEVVERTGAVLFSDEIHAPLTYDDATHLPYASLNEATARHTITALSASKTWNLPGLKCAQIVAADPELLAALRRPETFAGLEPATIGAIANAAAYRDGEPWRVGAVAYLTGNRAAFAEAVAAIPGTRHTPPEGTYLAWVDLREVVGGTSGQALPADLGAFFRSAGVALQDGAGCGAPGFVRFNLALPRPLMREAVAAMATAVAAH</sequence>
<accession>A0A2A9D4I3</accession>
<evidence type="ECO:0000256" key="1">
    <source>
        <dbReference type="ARBA" id="ARBA00001933"/>
    </source>
</evidence>
<gene>
    <name evidence="7" type="ORF">ATL40_2371</name>
</gene>
<reference evidence="7 8" key="1">
    <citation type="submission" date="2017-10" db="EMBL/GenBank/DDBJ databases">
        <title>Sequencing the genomes of 1000 actinobacteria strains.</title>
        <authorList>
            <person name="Klenk H.-P."/>
        </authorList>
    </citation>
    <scope>NUCLEOTIDE SEQUENCE [LARGE SCALE GENOMIC DNA]</scope>
    <source>
        <strain evidence="7 8">DSM 21801</strain>
    </source>
</reference>
<keyword evidence="3" id="KW-0663">Pyridoxal phosphate</keyword>
<evidence type="ECO:0000313" key="8">
    <source>
        <dbReference type="Proteomes" id="UP000224915"/>
    </source>
</evidence>
<comment type="cofactor">
    <cofactor evidence="1">
        <name>pyridoxal 5'-phosphate</name>
        <dbReference type="ChEBI" id="CHEBI:597326"/>
    </cofactor>
</comment>
<comment type="similarity">
    <text evidence="5">Belongs to the class-II pyridoxal-phosphate-dependent aminotransferase family. MalY/PatB cystathionine beta-lyase subfamily.</text>
</comment>
<evidence type="ECO:0000256" key="3">
    <source>
        <dbReference type="ARBA" id="ARBA00022898"/>
    </source>
</evidence>
<dbReference type="InterPro" id="IPR015424">
    <property type="entry name" value="PyrdxlP-dep_Trfase"/>
</dbReference>
<dbReference type="InterPro" id="IPR004839">
    <property type="entry name" value="Aminotransferase_I/II_large"/>
</dbReference>
<proteinExistence type="inferred from homology"/>
<dbReference type="EMBL" id="PDJD01000001">
    <property type="protein sequence ID" value="PFG20759.1"/>
    <property type="molecule type" value="Genomic_DNA"/>
</dbReference>
<dbReference type="InterPro" id="IPR015422">
    <property type="entry name" value="PyrdxlP-dep_Trfase_small"/>
</dbReference>
<name>A0A2A9D4I3_9MICO</name>
<keyword evidence="8" id="KW-1185">Reference proteome</keyword>
<keyword evidence="4 7" id="KW-0456">Lyase</keyword>
<dbReference type="InterPro" id="IPR015421">
    <property type="entry name" value="PyrdxlP-dep_Trfase_major"/>
</dbReference>
<dbReference type="CDD" id="cd00609">
    <property type="entry name" value="AAT_like"/>
    <property type="match status" value="1"/>
</dbReference>
<evidence type="ECO:0000256" key="2">
    <source>
        <dbReference type="ARBA" id="ARBA00012224"/>
    </source>
</evidence>
<evidence type="ECO:0000313" key="7">
    <source>
        <dbReference type="EMBL" id="PFG20759.1"/>
    </source>
</evidence>
<evidence type="ECO:0000256" key="4">
    <source>
        <dbReference type="ARBA" id="ARBA00023239"/>
    </source>
</evidence>
<dbReference type="SUPFAM" id="SSF53383">
    <property type="entry name" value="PLP-dependent transferases"/>
    <property type="match status" value="1"/>
</dbReference>
<dbReference type="Gene3D" id="3.40.640.10">
    <property type="entry name" value="Type I PLP-dependent aspartate aminotransferase-like (Major domain)"/>
    <property type="match status" value="1"/>
</dbReference>
<dbReference type="Proteomes" id="UP000224915">
    <property type="component" value="Unassembled WGS sequence"/>
</dbReference>
<feature type="domain" description="Aminotransferase class I/classII large" evidence="6">
    <location>
        <begin position="69"/>
        <end position="414"/>
    </location>
</feature>
<dbReference type="EC" id="4.4.1.13" evidence="2"/>
<dbReference type="PANTHER" id="PTHR43525">
    <property type="entry name" value="PROTEIN MALY"/>
    <property type="match status" value="1"/>
</dbReference>
<evidence type="ECO:0000259" key="6">
    <source>
        <dbReference type="Pfam" id="PF00155"/>
    </source>
</evidence>
<evidence type="ECO:0000256" key="5">
    <source>
        <dbReference type="ARBA" id="ARBA00037974"/>
    </source>
</evidence>
<protein>
    <recommendedName>
        <fullName evidence="2">cysteine-S-conjugate beta-lyase</fullName>
        <ecNumber evidence="2">4.4.1.13</ecNumber>
    </recommendedName>
</protein>
<dbReference type="Pfam" id="PF00155">
    <property type="entry name" value="Aminotran_1_2"/>
    <property type="match status" value="1"/>
</dbReference>